<evidence type="ECO:0008006" key="3">
    <source>
        <dbReference type="Google" id="ProtNLM"/>
    </source>
</evidence>
<organism evidence="1 2">
    <name type="scientific">Hymenobacter monticola</name>
    <dbReference type="NCBI Taxonomy" id="1705399"/>
    <lineage>
        <taxon>Bacteria</taxon>
        <taxon>Pseudomonadati</taxon>
        <taxon>Bacteroidota</taxon>
        <taxon>Cytophagia</taxon>
        <taxon>Cytophagales</taxon>
        <taxon>Hymenobacteraceae</taxon>
        <taxon>Hymenobacter</taxon>
    </lineage>
</organism>
<accession>A0ABY4B6Y8</accession>
<dbReference type="EMBL" id="CP094534">
    <property type="protein sequence ID" value="UOE34893.1"/>
    <property type="molecule type" value="Genomic_DNA"/>
</dbReference>
<proteinExistence type="predicted"/>
<sequence>MLPTLTLLAALLLPPQDAPIDTTRQFRGYGDLSYVWGTLALRNGKVLRAFVPTATLRGYSMVVPYYPQAPAPTGKPPRPKLVAAPNVRWMRAGSQYWEVLGHTRAEPGSLALRRQAGSVELFTVKATAPPILTALGPNPVLSSPVGTPQRVELPPDDWYLRRAAEPPVLVEIGNFASQVAAFLHDAPELARKVAAGQPGYRYEDLESIIQQYNNQRARR</sequence>
<evidence type="ECO:0000313" key="2">
    <source>
        <dbReference type="Proteomes" id="UP000831390"/>
    </source>
</evidence>
<dbReference type="RefSeq" id="WP_243516257.1">
    <property type="nucleotide sequence ID" value="NZ_CP094534.1"/>
</dbReference>
<protein>
    <recommendedName>
        <fullName evidence="3">DUF4384 domain-containing protein</fullName>
    </recommendedName>
</protein>
<gene>
    <name evidence="1" type="ORF">MTP16_04375</name>
</gene>
<dbReference type="Proteomes" id="UP000831390">
    <property type="component" value="Chromosome"/>
</dbReference>
<reference evidence="1 2" key="1">
    <citation type="submission" date="2022-03" db="EMBL/GenBank/DDBJ databases">
        <title>Hymenobactersp. isolated from the air.</title>
        <authorList>
            <person name="Won M."/>
            <person name="Kwon S.-W."/>
        </authorList>
    </citation>
    <scope>NUCLEOTIDE SEQUENCE [LARGE SCALE GENOMIC DNA]</scope>
    <source>
        <strain evidence="1 2">KACC 22596</strain>
    </source>
</reference>
<keyword evidence="2" id="KW-1185">Reference proteome</keyword>
<evidence type="ECO:0000313" key="1">
    <source>
        <dbReference type="EMBL" id="UOE34893.1"/>
    </source>
</evidence>
<name>A0ABY4B6Y8_9BACT</name>